<dbReference type="Proteomes" id="UP000784294">
    <property type="component" value="Unassembled WGS sequence"/>
</dbReference>
<sequence length="97" mass="10417">MSVDLSCRNATVALDTSAYRLKTISGSGRTVRVDGPGFRVGDGVGDCVGLGRRLQRQNRGQVMKGLHVEDDILLPVACRLTNSLLPVFNCIKAGLPY</sequence>
<protein>
    <submittedName>
        <fullName evidence="1">Uncharacterized protein</fullName>
    </submittedName>
</protein>
<evidence type="ECO:0000313" key="1">
    <source>
        <dbReference type="EMBL" id="VEL35450.1"/>
    </source>
</evidence>
<accession>A0A448XFQ0</accession>
<comment type="caution">
    <text evidence="1">The sequence shown here is derived from an EMBL/GenBank/DDBJ whole genome shotgun (WGS) entry which is preliminary data.</text>
</comment>
<organism evidence="1 2">
    <name type="scientific">Protopolystoma xenopodis</name>
    <dbReference type="NCBI Taxonomy" id="117903"/>
    <lineage>
        <taxon>Eukaryota</taxon>
        <taxon>Metazoa</taxon>
        <taxon>Spiralia</taxon>
        <taxon>Lophotrochozoa</taxon>
        <taxon>Platyhelminthes</taxon>
        <taxon>Monogenea</taxon>
        <taxon>Polyopisthocotylea</taxon>
        <taxon>Polystomatidea</taxon>
        <taxon>Polystomatidae</taxon>
        <taxon>Protopolystoma</taxon>
    </lineage>
</organism>
<evidence type="ECO:0000313" key="2">
    <source>
        <dbReference type="Proteomes" id="UP000784294"/>
    </source>
</evidence>
<keyword evidence="2" id="KW-1185">Reference proteome</keyword>
<proteinExistence type="predicted"/>
<reference evidence="1" key="1">
    <citation type="submission" date="2018-11" db="EMBL/GenBank/DDBJ databases">
        <authorList>
            <consortium name="Pathogen Informatics"/>
        </authorList>
    </citation>
    <scope>NUCLEOTIDE SEQUENCE</scope>
</reference>
<name>A0A448XFQ0_9PLAT</name>
<gene>
    <name evidence="1" type="ORF">PXEA_LOCUS28890</name>
</gene>
<dbReference type="EMBL" id="CAAALY010249872">
    <property type="protein sequence ID" value="VEL35450.1"/>
    <property type="molecule type" value="Genomic_DNA"/>
</dbReference>
<dbReference type="AlphaFoldDB" id="A0A448XFQ0"/>